<dbReference type="GO" id="GO:0016787">
    <property type="term" value="F:hydrolase activity"/>
    <property type="evidence" value="ECO:0007669"/>
    <property type="project" value="UniProtKB-KW"/>
</dbReference>
<dbReference type="EC" id="3.1.-.-" evidence="3"/>
<feature type="domain" description="DHHA1" evidence="2">
    <location>
        <begin position="240"/>
        <end position="325"/>
    </location>
</feature>
<protein>
    <submittedName>
        <fullName evidence="3">Bifunctional oligoribonuclease and PAP phosphatase NrnA</fullName>
        <ecNumber evidence="3">3.1.-.-</ecNumber>
    </submittedName>
</protein>
<keyword evidence="4" id="KW-1185">Reference proteome</keyword>
<evidence type="ECO:0000313" key="3">
    <source>
        <dbReference type="EMBL" id="APW60019.1"/>
    </source>
</evidence>
<dbReference type="PANTHER" id="PTHR47618:SF1">
    <property type="entry name" value="BIFUNCTIONAL OLIGORIBONUCLEASE AND PAP PHOSPHATASE NRNA"/>
    <property type="match status" value="1"/>
</dbReference>
<dbReference type="GO" id="GO:0003676">
    <property type="term" value="F:nucleic acid binding"/>
    <property type="evidence" value="ECO:0007669"/>
    <property type="project" value="InterPro"/>
</dbReference>
<dbReference type="SUPFAM" id="SSF64182">
    <property type="entry name" value="DHH phosphoesterases"/>
    <property type="match status" value="1"/>
</dbReference>
<gene>
    <name evidence="3" type="primary">nrnA</name>
    <name evidence="3" type="ORF">BSF38_01481</name>
</gene>
<dbReference type="Gene3D" id="3.10.310.30">
    <property type="match status" value="1"/>
</dbReference>
<accession>A0A1U7CM79</accession>
<dbReference type="Proteomes" id="UP000186309">
    <property type="component" value="Chromosome"/>
</dbReference>
<dbReference type="STRING" id="1387353.BSF38_01481"/>
<proteinExistence type="predicted"/>
<name>A0A1U7CM79_9BACT</name>
<dbReference type="EMBL" id="CP019082">
    <property type="protein sequence ID" value="APW60019.1"/>
    <property type="molecule type" value="Genomic_DNA"/>
</dbReference>
<dbReference type="KEGG" id="pbor:BSF38_01481"/>
<dbReference type="Gene3D" id="3.90.1640.10">
    <property type="entry name" value="inorganic pyrophosphatase (n-terminal core)"/>
    <property type="match status" value="1"/>
</dbReference>
<keyword evidence="3" id="KW-0378">Hydrolase</keyword>
<organism evidence="3 4">
    <name type="scientific">Paludisphaera borealis</name>
    <dbReference type="NCBI Taxonomy" id="1387353"/>
    <lineage>
        <taxon>Bacteria</taxon>
        <taxon>Pseudomonadati</taxon>
        <taxon>Planctomycetota</taxon>
        <taxon>Planctomycetia</taxon>
        <taxon>Isosphaerales</taxon>
        <taxon>Isosphaeraceae</taxon>
        <taxon>Paludisphaera</taxon>
    </lineage>
</organism>
<dbReference type="Pfam" id="PF01368">
    <property type="entry name" value="DHH"/>
    <property type="match status" value="1"/>
</dbReference>
<sequence length="335" mass="35722">MIDWTPLADLVEKYDRFLLTTHIRPDGDALGSEVGMAGLLRQKGKDVKVVNASRTPPRYDYLDPDGDLFTIYPDQVNAADLADRQVAIILDLSAWKQLGDVADVIRAFKGPKVVVDHHVSQDDLGAIFLKDTTAEATGTLVMQAVKALGGTFTKEVSTGLLTAIAMDTGWFAHPNTKPSTLRSVAELIEAGADINGIHRDLFERNTLGRVKLMGETLASLQTEMDGRIAYTAISREDLERTGAIAADSEDLVDYTVSLRGVEVGVLFIEQARGGVKASLRSRTGLDCAKLAGLLGGGGHRAAAGLTLADDLPTSIERVLAIVRSALDPATAGAQS</sequence>
<dbReference type="RefSeq" id="WP_237170782.1">
    <property type="nucleotide sequence ID" value="NZ_CP019082.1"/>
</dbReference>
<dbReference type="Pfam" id="PF02272">
    <property type="entry name" value="DHHA1"/>
    <property type="match status" value="1"/>
</dbReference>
<dbReference type="InterPro" id="IPR003156">
    <property type="entry name" value="DHHA1_dom"/>
</dbReference>
<feature type="domain" description="DDH" evidence="1">
    <location>
        <begin position="17"/>
        <end position="164"/>
    </location>
</feature>
<evidence type="ECO:0000259" key="1">
    <source>
        <dbReference type="Pfam" id="PF01368"/>
    </source>
</evidence>
<dbReference type="PANTHER" id="PTHR47618">
    <property type="entry name" value="BIFUNCTIONAL OLIGORIBONUCLEASE AND PAP PHOSPHATASE NRNA"/>
    <property type="match status" value="1"/>
</dbReference>
<dbReference type="AlphaFoldDB" id="A0A1U7CM79"/>
<evidence type="ECO:0000313" key="4">
    <source>
        <dbReference type="Proteomes" id="UP000186309"/>
    </source>
</evidence>
<dbReference type="InterPro" id="IPR051319">
    <property type="entry name" value="Oligoribo/pAp-PDE_c-di-AMP_PDE"/>
</dbReference>
<dbReference type="InterPro" id="IPR038763">
    <property type="entry name" value="DHH_sf"/>
</dbReference>
<evidence type="ECO:0000259" key="2">
    <source>
        <dbReference type="Pfam" id="PF02272"/>
    </source>
</evidence>
<reference evidence="4" key="1">
    <citation type="submission" date="2016-12" db="EMBL/GenBank/DDBJ databases">
        <title>Comparative genomics of four Isosphaeraceae planctomycetes: a common pool of plasmids and glycoside hydrolase genes.</title>
        <authorList>
            <person name="Ivanova A."/>
        </authorList>
    </citation>
    <scope>NUCLEOTIDE SEQUENCE [LARGE SCALE GENOMIC DNA]</scope>
    <source>
        <strain evidence="4">PX4</strain>
    </source>
</reference>
<dbReference type="InterPro" id="IPR001667">
    <property type="entry name" value="DDH_dom"/>
</dbReference>